<feature type="region of interest" description="Disordered" evidence="1">
    <location>
        <begin position="28"/>
        <end position="47"/>
    </location>
</feature>
<proteinExistence type="predicted"/>
<gene>
    <name evidence="4" type="ORF">AA0113_g10489</name>
</gene>
<evidence type="ECO:0000313" key="5">
    <source>
        <dbReference type="Proteomes" id="UP000293823"/>
    </source>
</evidence>
<feature type="domain" description="Asl1-like glycosyl hydrolase catalytic" evidence="3">
    <location>
        <begin position="51"/>
        <end position="294"/>
    </location>
</feature>
<dbReference type="Pfam" id="PF11790">
    <property type="entry name" value="Glyco_hydro_cc"/>
    <property type="match status" value="1"/>
</dbReference>
<keyword evidence="2" id="KW-0732">Signal</keyword>
<dbReference type="InterPro" id="IPR053183">
    <property type="entry name" value="ASL1"/>
</dbReference>
<dbReference type="InterPro" id="IPR017853">
    <property type="entry name" value="GH"/>
</dbReference>
<dbReference type="AlphaFoldDB" id="A0A4Q4QP61"/>
<feature type="chain" id="PRO_5020530146" description="Asl1-like glycosyl hydrolase catalytic domain-containing protein" evidence="2">
    <location>
        <begin position="21"/>
        <end position="320"/>
    </location>
</feature>
<dbReference type="PANTHER" id="PTHR34154">
    <property type="entry name" value="ALKALI-SENSITIVE LINKAGE PROTEIN 1"/>
    <property type="match status" value="1"/>
</dbReference>
<dbReference type="EMBL" id="PEJP01000054">
    <property type="protein sequence ID" value="RYO45241.1"/>
    <property type="molecule type" value="Genomic_DNA"/>
</dbReference>
<protein>
    <recommendedName>
        <fullName evidence="3">Asl1-like glycosyl hydrolase catalytic domain-containing protein</fullName>
    </recommendedName>
</protein>
<comment type="caution">
    <text evidence="4">The sequence shown here is derived from an EMBL/GenBank/DDBJ whole genome shotgun (WGS) entry which is preliminary data.</text>
</comment>
<evidence type="ECO:0000256" key="2">
    <source>
        <dbReference type="SAM" id="SignalP"/>
    </source>
</evidence>
<evidence type="ECO:0000313" key="4">
    <source>
        <dbReference type="EMBL" id="RYO45241.1"/>
    </source>
</evidence>
<dbReference type="Gene3D" id="3.20.20.80">
    <property type="entry name" value="Glycosidases"/>
    <property type="match status" value="1"/>
</dbReference>
<organism evidence="4 5">
    <name type="scientific">Alternaria arborescens</name>
    <dbReference type="NCBI Taxonomy" id="156630"/>
    <lineage>
        <taxon>Eukaryota</taxon>
        <taxon>Fungi</taxon>
        <taxon>Dikarya</taxon>
        <taxon>Ascomycota</taxon>
        <taxon>Pezizomycotina</taxon>
        <taxon>Dothideomycetes</taxon>
        <taxon>Pleosporomycetidae</taxon>
        <taxon>Pleosporales</taxon>
        <taxon>Pleosporineae</taxon>
        <taxon>Pleosporaceae</taxon>
        <taxon>Alternaria</taxon>
        <taxon>Alternaria sect. Alternaria</taxon>
    </lineage>
</organism>
<feature type="signal peptide" evidence="2">
    <location>
        <begin position="1"/>
        <end position="20"/>
    </location>
</feature>
<accession>A0A4Q4QP61</accession>
<feature type="compositionally biased region" description="Basic and acidic residues" evidence="1">
    <location>
        <begin position="36"/>
        <end position="47"/>
    </location>
</feature>
<dbReference type="OrthoDB" id="5985073at2759"/>
<dbReference type="PANTHER" id="PTHR34154:SF10">
    <property type="entry name" value="ASL1-LIKE GLYCOSYL HYDROLASE CATALYTIC DOMAIN-CONTAINING PROTEIN"/>
    <property type="match status" value="1"/>
</dbReference>
<dbReference type="InterPro" id="IPR024655">
    <property type="entry name" value="Asl1_glyco_hydro_catalytic"/>
</dbReference>
<sequence>MNRSLLFPLLLLLLSAFAIANPLPDNPNATSTGSSTKHDPLNQKPAHERRGIAYNDVKYAKYFQYDRHDHVTWRYNWDSSSPPSDAWFRYIPMLHSLRDDHTSKWKDNAEAQARLNWVQQEMATWFLGFNEPDNCIPDAGGSCIDVPTAVAGWKKHMQPLSTFNSKIYLGSPGVTNAAPSDTQGLGWLKKFLETCDECTVDFINLHWYGWARDAQNFKDHINDARKFANGLPIWITEFRADGTDDEVKAFLDDVMPWMDNSQDIHRYCYFMARPGPGMLINEAEDGLSDIGNEYNLYHVHPGSDVKGANGERWWEHGRPA</sequence>
<dbReference type="Proteomes" id="UP000293823">
    <property type="component" value="Unassembled WGS sequence"/>
</dbReference>
<evidence type="ECO:0000256" key="1">
    <source>
        <dbReference type="SAM" id="MobiDB-lite"/>
    </source>
</evidence>
<reference evidence="5" key="1">
    <citation type="journal article" date="2019" name="bioRxiv">
        <title>Genomics, evolutionary history and diagnostics of the Alternaria alternata species group including apple and Asian pear pathotypes.</title>
        <authorList>
            <person name="Armitage A.D."/>
            <person name="Cockerton H.M."/>
            <person name="Sreenivasaprasad S."/>
            <person name="Woodhall J.W."/>
            <person name="Lane C.R."/>
            <person name="Harrison R.J."/>
            <person name="Clarkson J.P."/>
        </authorList>
    </citation>
    <scope>NUCLEOTIDE SEQUENCE [LARGE SCALE GENOMIC DNA]</scope>
    <source>
        <strain evidence="5">RGR 97.0016</strain>
    </source>
</reference>
<dbReference type="SUPFAM" id="SSF51445">
    <property type="entry name" value="(Trans)glycosidases"/>
    <property type="match status" value="1"/>
</dbReference>
<dbReference type="GO" id="GO:0071966">
    <property type="term" value="P:fungal-type cell wall polysaccharide metabolic process"/>
    <property type="evidence" value="ECO:0007669"/>
    <property type="project" value="TreeGrafter"/>
</dbReference>
<evidence type="ECO:0000259" key="3">
    <source>
        <dbReference type="Pfam" id="PF11790"/>
    </source>
</evidence>
<name>A0A4Q4QP61_9PLEO</name>
<keyword evidence="5" id="KW-1185">Reference proteome</keyword>
<dbReference type="GO" id="GO:0009277">
    <property type="term" value="C:fungal-type cell wall"/>
    <property type="evidence" value="ECO:0007669"/>
    <property type="project" value="TreeGrafter"/>
</dbReference>